<sequence length="313" mass="34250">MVHSALLHAILLCSQSLAMQQILGPYTEHRLQVIDPRLYETLTLFSEHCAAATCASNFNSSGGTKVVCEPGICPMLKYTDTAVLLGFSNFNPGNTTGFLAIDHTHHALILAFRGSRTAGNEHTDAQYRQEDIDGVCPGCKAHTGFYSAWGNFSEYIMPVVNHYAALYQGYSLIFTGHSLGGALATLGAVLEGTPTRPIYLFTYGCPELGNYNFAQFITNNLFPNDRLLGFRVTHTDDPVPKILSTSKLVNRTWQYSTTSPEFWITSRNGVPVLIKDIEVISGIDNKSGNLGTNTSEISAHDWYFGNMSGCATN</sequence>
<dbReference type="InterPro" id="IPR002921">
    <property type="entry name" value="Fungal_lipase-type"/>
</dbReference>
<dbReference type="GO" id="GO:0006629">
    <property type="term" value="P:lipid metabolic process"/>
    <property type="evidence" value="ECO:0007669"/>
    <property type="project" value="InterPro"/>
</dbReference>
<evidence type="ECO:0000256" key="5">
    <source>
        <dbReference type="ARBA" id="ARBA00022801"/>
    </source>
</evidence>
<evidence type="ECO:0000256" key="7">
    <source>
        <dbReference type="ARBA" id="ARBA00037991"/>
    </source>
</evidence>
<evidence type="ECO:0000256" key="1">
    <source>
        <dbReference type="ARBA" id="ARBA00013091"/>
    </source>
</evidence>
<dbReference type="SUPFAM" id="SSF53474">
    <property type="entry name" value="alpha/beta-Hydrolases"/>
    <property type="match status" value="1"/>
</dbReference>
<dbReference type="CDD" id="cd00519">
    <property type="entry name" value="Lipase_3"/>
    <property type="match status" value="1"/>
</dbReference>
<dbReference type="PANTHER" id="PTHR46640">
    <property type="entry name" value="TRIACYLGLYCEROL LIPASE, PUTATIVE (AFU_ORTHOLOGUE AFUA_6G06510)-RELATED"/>
    <property type="match status" value="1"/>
</dbReference>
<evidence type="ECO:0000256" key="4">
    <source>
        <dbReference type="ARBA" id="ARBA00022729"/>
    </source>
</evidence>
<dbReference type="InterPro" id="IPR029058">
    <property type="entry name" value="AB_hydrolase_fold"/>
</dbReference>
<gene>
    <name evidence="11" type="ORF">BDV29DRAFT_158645</name>
</gene>
<keyword evidence="4 9" id="KW-0732">Signal</keyword>
<dbReference type="OrthoDB" id="426718at2759"/>
<dbReference type="GO" id="GO:0045493">
    <property type="term" value="P:xylan catabolic process"/>
    <property type="evidence" value="ECO:0007669"/>
    <property type="project" value="UniProtKB-KW"/>
</dbReference>
<evidence type="ECO:0000256" key="2">
    <source>
        <dbReference type="ARBA" id="ARBA00022487"/>
    </source>
</evidence>
<keyword evidence="3" id="KW-0624">Polysaccharide degradation</keyword>
<dbReference type="Proteomes" id="UP000326565">
    <property type="component" value="Unassembled WGS sequence"/>
</dbReference>
<evidence type="ECO:0000259" key="10">
    <source>
        <dbReference type="Pfam" id="PF01764"/>
    </source>
</evidence>
<keyword evidence="2" id="KW-0719">Serine esterase</keyword>
<name>A0A5N5WVI5_9EURO</name>
<evidence type="ECO:0000256" key="8">
    <source>
        <dbReference type="ARBA" id="ARBA00041313"/>
    </source>
</evidence>
<dbReference type="AlphaFoldDB" id="A0A5N5WVI5"/>
<dbReference type="PANTHER" id="PTHR46640:SF1">
    <property type="entry name" value="FUNGAL LIPASE-LIKE DOMAIN-CONTAINING PROTEIN-RELATED"/>
    <property type="match status" value="1"/>
</dbReference>
<protein>
    <recommendedName>
        <fullName evidence="1">feruloyl esterase</fullName>
        <ecNumber evidence="1">3.1.1.73</ecNumber>
    </recommendedName>
    <alternativeName>
        <fullName evidence="8">Ferulic acid esterase A</fullName>
    </alternativeName>
</protein>
<dbReference type="EC" id="3.1.1.73" evidence="1"/>
<evidence type="ECO:0000256" key="9">
    <source>
        <dbReference type="SAM" id="SignalP"/>
    </source>
</evidence>
<comment type="similarity">
    <text evidence="7">Belongs to the AB hydrolase superfamily. FaeA family.</text>
</comment>
<evidence type="ECO:0000313" key="11">
    <source>
        <dbReference type="EMBL" id="KAB8072299.1"/>
    </source>
</evidence>
<feature type="signal peptide" evidence="9">
    <location>
        <begin position="1"/>
        <end position="18"/>
    </location>
</feature>
<organism evidence="11 12">
    <name type="scientific">Aspergillus leporis</name>
    <dbReference type="NCBI Taxonomy" id="41062"/>
    <lineage>
        <taxon>Eukaryota</taxon>
        <taxon>Fungi</taxon>
        <taxon>Dikarya</taxon>
        <taxon>Ascomycota</taxon>
        <taxon>Pezizomycotina</taxon>
        <taxon>Eurotiomycetes</taxon>
        <taxon>Eurotiomycetidae</taxon>
        <taxon>Eurotiales</taxon>
        <taxon>Aspergillaceae</taxon>
        <taxon>Aspergillus</taxon>
        <taxon>Aspergillus subgen. Circumdati</taxon>
    </lineage>
</organism>
<dbReference type="EMBL" id="ML732250">
    <property type="protein sequence ID" value="KAB8072299.1"/>
    <property type="molecule type" value="Genomic_DNA"/>
</dbReference>
<feature type="domain" description="Fungal lipase-type" evidence="10">
    <location>
        <begin position="110"/>
        <end position="243"/>
    </location>
</feature>
<dbReference type="GO" id="GO:0030600">
    <property type="term" value="F:feruloyl esterase activity"/>
    <property type="evidence" value="ECO:0007669"/>
    <property type="project" value="UniProtKB-EC"/>
</dbReference>
<proteinExistence type="inferred from homology"/>
<reference evidence="11 12" key="1">
    <citation type="submission" date="2019-04" db="EMBL/GenBank/DDBJ databases">
        <title>Friends and foes A comparative genomics study of 23 Aspergillus species from section Flavi.</title>
        <authorList>
            <consortium name="DOE Joint Genome Institute"/>
            <person name="Kjaerbolling I."/>
            <person name="Vesth T."/>
            <person name="Frisvad J.C."/>
            <person name="Nybo J.L."/>
            <person name="Theobald S."/>
            <person name="Kildgaard S."/>
            <person name="Isbrandt T."/>
            <person name="Kuo A."/>
            <person name="Sato A."/>
            <person name="Lyhne E.K."/>
            <person name="Kogle M.E."/>
            <person name="Wiebenga A."/>
            <person name="Kun R.S."/>
            <person name="Lubbers R.J."/>
            <person name="Makela M.R."/>
            <person name="Barry K."/>
            <person name="Chovatia M."/>
            <person name="Clum A."/>
            <person name="Daum C."/>
            <person name="Haridas S."/>
            <person name="He G."/>
            <person name="LaButti K."/>
            <person name="Lipzen A."/>
            <person name="Mondo S."/>
            <person name="Riley R."/>
            <person name="Salamov A."/>
            <person name="Simmons B.A."/>
            <person name="Magnuson J.K."/>
            <person name="Henrissat B."/>
            <person name="Mortensen U.H."/>
            <person name="Larsen T.O."/>
            <person name="Devries R.P."/>
            <person name="Grigoriev I.V."/>
            <person name="Machida M."/>
            <person name="Baker S.E."/>
            <person name="Andersen M.R."/>
        </authorList>
    </citation>
    <scope>NUCLEOTIDE SEQUENCE [LARGE SCALE GENOMIC DNA]</scope>
    <source>
        <strain evidence="11 12">CBS 151.66</strain>
    </source>
</reference>
<keyword evidence="5 11" id="KW-0378">Hydrolase</keyword>
<dbReference type="Gene3D" id="3.40.50.1820">
    <property type="entry name" value="alpha/beta hydrolase"/>
    <property type="match status" value="1"/>
</dbReference>
<dbReference type="InterPro" id="IPR051299">
    <property type="entry name" value="AB_hydrolase_lip/est"/>
</dbReference>
<comment type="catalytic activity">
    <reaction evidence="6">
        <text>feruloyl-polysaccharide + H2O = ferulate + polysaccharide.</text>
        <dbReference type="EC" id="3.1.1.73"/>
    </reaction>
</comment>
<evidence type="ECO:0000256" key="6">
    <source>
        <dbReference type="ARBA" id="ARBA00034075"/>
    </source>
</evidence>
<feature type="chain" id="PRO_5025032175" description="feruloyl esterase" evidence="9">
    <location>
        <begin position="19"/>
        <end position="313"/>
    </location>
</feature>
<keyword evidence="3" id="KW-0858">Xylan degradation</keyword>
<keyword evidence="12" id="KW-1185">Reference proteome</keyword>
<evidence type="ECO:0000313" key="12">
    <source>
        <dbReference type="Proteomes" id="UP000326565"/>
    </source>
</evidence>
<evidence type="ECO:0000256" key="3">
    <source>
        <dbReference type="ARBA" id="ARBA00022651"/>
    </source>
</evidence>
<accession>A0A5N5WVI5</accession>
<keyword evidence="3" id="KW-0119">Carbohydrate metabolism</keyword>
<dbReference type="Pfam" id="PF01764">
    <property type="entry name" value="Lipase_3"/>
    <property type="match status" value="1"/>
</dbReference>